<gene>
    <name evidence="3" type="ORF">GLYMA_18G056000</name>
</gene>
<reference evidence="3 4" key="1">
    <citation type="journal article" date="2010" name="Nature">
        <title>Genome sequence of the palaeopolyploid soybean.</title>
        <authorList>
            <person name="Schmutz J."/>
            <person name="Cannon S.B."/>
            <person name="Schlueter J."/>
            <person name="Ma J."/>
            <person name="Mitros T."/>
            <person name="Nelson W."/>
            <person name="Hyten D.L."/>
            <person name="Song Q."/>
            <person name="Thelen J.J."/>
            <person name="Cheng J."/>
            <person name="Xu D."/>
            <person name="Hellsten U."/>
            <person name="May G.D."/>
            <person name="Yu Y."/>
            <person name="Sakurai T."/>
            <person name="Umezawa T."/>
            <person name="Bhattacharyya M.K."/>
            <person name="Sandhu D."/>
            <person name="Valliyodan B."/>
            <person name="Lindquist E."/>
            <person name="Peto M."/>
            <person name="Grant D."/>
            <person name="Shu S."/>
            <person name="Goodstein D."/>
            <person name="Barry K."/>
            <person name="Futrell-Griggs M."/>
            <person name="Abernathy B."/>
            <person name="Du J."/>
            <person name="Tian Z."/>
            <person name="Zhu L."/>
            <person name="Gill N."/>
            <person name="Joshi T."/>
            <person name="Libault M."/>
            <person name="Sethuraman A."/>
            <person name="Zhang X.-C."/>
            <person name="Shinozaki K."/>
            <person name="Nguyen H.T."/>
            <person name="Wing R.A."/>
            <person name="Cregan P."/>
            <person name="Specht J."/>
            <person name="Grimwood J."/>
            <person name="Rokhsar D."/>
            <person name="Stacey G."/>
            <person name="Shoemaker R.C."/>
            <person name="Jackson S.A."/>
        </authorList>
    </citation>
    <scope>NUCLEOTIDE SEQUENCE</scope>
    <source>
        <strain evidence="4">cv. Williams 82</strain>
        <tissue evidence="3">Callus</tissue>
    </source>
</reference>
<protein>
    <recommendedName>
        <fullName evidence="6">Pentacotripeptide-repeat region of PRORP domain-containing protein</fullName>
    </recommendedName>
</protein>
<reference evidence="3" key="3">
    <citation type="submission" date="2018-07" db="EMBL/GenBank/DDBJ databases">
        <title>WGS assembly of Glycine max.</title>
        <authorList>
            <person name="Schmutz J."/>
            <person name="Cannon S."/>
            <person name="Schlueter J."/>
            <person name="Ma J."/>
            <person name="Mitros T."/>
            <person name="Nelson W."/>
            <person name="Hyten D."/>
            <person name="Song Q."/>
            <person name="Thelen J."/>
            <person name="Cheng J."/>
            <person name="Xu D."/>
            <person name="Hellsten U."/>
            <person name="May G."/>
            <person name="Yu Y."/>
            <person name="Sakurai T."/>
            <person name="Umezawa T."/>
            <person name="Bhattacharyya M."/>
            <person name="Sandhu D."/>
            <person name="Valliyodan B."/>
            <person name="Lindquist E."/>
            <person name="Peto M."/>
            <person name="Grant D."/>
            <person name="Shu S."/>
            <person name="Goodstein D."/>
            <person name="Barry K."/>
            <person name="Futrell-Griggs M."/>
            <person name="Abernathy B."/>
            <person name="Du J."/>
            <person name="Tian Z."/>
            <person name="Zhu L."/>
            <person name="Gill N."/>
            <person name="Joshi T."/>
            <person name="Libault M."/>
            <person name="Sethuraman A."/>
            <person name="Zhang X."/>
            <person name="Shinozaki K."/>
            <person name="Nguyen H."/>
            <person name="Wing R."/>
            <person name="Cregan P."/>
            <person name="Specht J."/>
            <person name="Grimwood J."/>
            <person name="Rokhsar D."/>
            <person name="Stacey G."/>
            <person name="Shoemaker R."/>
            <person name="Jackson S."/>
        </authorList>
    </citation>
    <scope>NUCLEOTIDE SEQUENCE</scope>
    <source>
        <tissue evidence="3">Callus</tissue>
    </source>
</reference>
<dbReference type="InterPro" id="IPR002885">
    <property type="entry name" value="PPR_rpt"/>
</dbReference>
<dbReference type="Pfam" id="PF20431">
    <property type="entry name" value="E_motif"/>
    <property type="match status" value="1"/>
</dbReference>
<dbReference type="PANTHER" id="PTHR47926">
    <property type="entry name" value="PENTATRICOPEPTIDE REPEAT-CONTAINING PROTEIN"/>
    <property type="match status" value="1"/>
</dbReference>
<dbReference type="PROSITE" id="PS51375">
    <property type="entry name" value="PPR"/>
    <property type="match status" value="1"/>
</dbReference>
<dbReference type="SMR" id="A0A0R0F749"/>
<organism evidence="3">
    <name type="scientific">Glycine max</name>
    <name type="common">Soybean</name>
    <name type="synonym">Glycine hispida</name>
    <dbReference type="NCBI Taxonomy" id="3847"/>
    <lineage>
        <taxon>Eukaryota</taxon>
        <taxon>Viridiplantae</taxon>
        <taxon>Streptophyta</taxon>
        <taxon>Embryophyta</taxon>
        <taxon>Tracheophyta</taxon>
        <taxon>Spermatophyta</taxon>
        <taxon>Magnoliopsida</taxon>
        <taxon>eudicotyledons</taxon>
        <taxon>Gunneridae</taxon>
        <taxon>Pentapetalae</taxon>
        <taxon>rosids</taxon>
        <taxon>fabids</taxon>
        <taxon>Fabales</taxon>
        <taxon>Fabaceae</taxon>
        <taxon>Papilionoideae</taxon>
        <taxon>50 kb inversion clade</taxon>
        <taxon>NPAAA clade</taxon>
        <taxon>indigoferoid/millettioid clade</taxon>
        <taxon>Phaseoleae</taxon>
        <taxon>Glycine</taxon>
        <taxon>Glycine subgen. Soja</taxon>
    </lineage>
</organism>
<dbReference type="AlphaFoldDB" id="A0A0R0F749"/>
<sequence length="458" mass="50773">MLPNKTKPLLLSKSQPSILRFLPPRPSLCQIKQTHAHVVVSGHHARITAHLLSLLSLSSPVPFPLHYSLSLFNSIPFPTVFAFNSLIRCHAKANSPPSLSLSLYSSMRRRFLNPNQHTFTFVLHACSKSTNTNPGVQIHAHLIKFGYACHVFVRNALIHLYCECSCVDSAKRVFAEDTLCSDVVTWNSMLAGAVRNGEVRFAEKMFDEMPERDVVSWSTMITGYVQNGLLEDGVGSGCGGVDVMICGLASHDRAKEALTLFQRFIDEGFRPVNVTFVGVLNACSRAGLVGEGRHYFKLMVDGYGIQPEMEHYGCMVDLLARAGLVDDAVRLIEGMTVAPDPVMWATLLDACKLHGYAEMGEKIGNKLIELDPTHDGHYVQLAGIYAKARKWEDVIRIRGLMSEKIASKVAGWSLIEVQDRVHRFVAGDREHECSSDIYKMLETIGLRIAEAGLFTKVS</sequence>
<dbReference type="NCBIfam" id="TIGR00756">
    <property type="entry name" value="PPR"/>
    <property type="match status" value="2"/>
</dbReference>
<dbReference type="Proteomes" id="UP000008827">
    <property type="component" value="Chromosome 18"/>
</dbReference>
<dbReference type="Pfam" id="PF01535">
    <property type="entry name" value="PPR"/>
    <property type="match status" value="6"/>
</dbReference>
<evidence type="ECO:0000256" key="2">
    <source>
        <dbReference type="PROSITE-ProRule" id="PRU00708"/>
    </source>
</evidence>
<evidence type="ECO:0000313" key="3">
    <source>
        <dbReference type="EMBL" id="KRG98186.1"/>
    </source>
</evidence>
<keyword evidence="5" id="KW-1185">Reference proteome</keyword>
<dbReference type="InParanoid" id="A0A0R0F749"/>
<dbReference type="InterPro" id="IPR011990">
    <property type="entry name" value="TPR-like_helical_dom_sf"/>
</dbReference>
<proteinExistence type="predicted"/>
<dbReference type="Gramene" id="KRG98186">
    <property type="protein sequence ID" value="KRG98186"/>
    <property type="gene ID" value="GLYMA_18G056000"/>
</dbReference>
<dbReference type="PaxDb" id="3847-GLYMA18G06291.1"/>
<dbReference type="EMBL" id="CM000851">
    <property type="protein sequence ID" value="KRG98186.1"/>
    <property type="molecule type" value="Genomic_DNA"/>
</dbReference>
<dbReference type="InterPro" id="IPR046848">
    <property type="entry name" value="E_motif"/>
</dbReference>
<evidence type="ECO:0000256" key="1">
    <source>
        <dbReference type="ARBA" id="ARBA00022737"/>
    </source>
</evidence>
<keyword evidence="1" id="KW-0677">Repeat</keyword>
<feature type="repeat" description="PPR" evidence="2">
    <location>
        <begin position="182"/>
        <end position="216"/>
    </location>
</feature>
<dbReference type="GO" id="GO:0003723">
    <property type="term" value="F:RNA binding"/>
    <property type="evidence" value="ECO:0007669"/>
    <property type="project" value="InterPro"/>
</dbReference>
<dbReference type="FunFam" id="1.25.40.10:FF:000242">
    <property type="entry name" value="Pentatricopeptide repeat-containing protein"/>
    <property type="match status" value="1"/>
</dbReference>
<reference evidence="4" key="2">
    <citation type="submission" date="2018-02" db="UniProtKB">
        <authorList>
            <consortium name="EnsemblPlants"/>
        </authorList>
    </citation>
    <scope>IDENTIFICATION</scope>
    <source>
        <strain evidence="4">Williams 82</strain>
    </source>
</reference>
<evidence type="ECO:0000313" key="4">
    <source>
        <dbReference type="EnsemblPlants" id="KRG98186"/>
    </source>
</evidence>
<dbReference type="OMA" id="MPVVHQE"/>
<evidence type="ECO:0008006" key="6">
    <source>
        <dbReference type="Google" id="ProtNLM"/>
    </source>
</evidence>
<dbReference type="GO" id="GO:0009451">
    <property type="term" value="P:RNA modification"/>
    <property type="evidence" value="ECO:0000318"/>
    <property type="project" value="GO_Central"/>
</dbReference>
<name>A0A0R0F749_SOYBN</name>
<dbReference type="EnsemblPlants" id="KRG98186">
    <property type="protein sequence ID" value="KRG98186"/>
    <property type="gene ID" value="GLYMA_18G056000"/>
</dbReference>
<dbReference type="PANTHER" id="PTHR47926:SF367">
    <property type="entry name" value="DYW DOMAIN-CONTAINING PROTEIN"/>
    <property type="match status" value="1"/>
</dbReference>
<dbReference type="Pfam" id="PF13041">
    <property type="entry name" value="PPR_2"/>
    <property type="match status" value="1"/>
</dbReference>
<dbReference type="Gene3D" id="1.25.40.10">
    <property type="entry name" value="Tetratricopeptide repeat domain"/>
    <property type="match status" value="3"/>
</dbReference>
<dbReference type="InterPro" id="IPR046960">
    <property type="entry name" value="PPR_At4g14850-like_plant"/>
</dbReference>
<accession>A0A0R0F749</accession>
<evidence type="ECO:0000313" key="5">
    <source>
        <dbReference type="Proteomes" id="UP000008827"/>
    </source>
</evidence>